<name>A0ABD3N952_9STRA</name>
<dbReference type="EMBL" id="JALLBG020000035">
    <property type="protein sequence ID" value="KAL3770811.1"/>
    <property type="molecule type" value="Genomic_DNA"/>
</dbReference>
<feature type="transmembrane region" description="Helical" evidence="1">
    <location>
        <begin position="151"/>
        <end position="169"/>
    </location>
</feature>
<sequence length="298" mass="32847">MHPKHPPPKSPRALANGLKPPHPSFIIVLLIACVSDWYATTWYKYALSVSLVSLIICLVLQTTEFVVPGFIDWKVGKAEEGYTVQQLCSVFLLFWWIVGTGIITFKGPFVTTSNGWFGAWGGLLATVKWSIGLKNISFFGDGSQPSGLRQLYNLAVCSVILLFASIPPLTQDWANKGGAGLAIAGSAITCIACAYFISMYSDVPRNMMKVTVVILFVLWVVVACVCTFHGPFLYTSKLFHFQVNKCAHSLDIIFSTIHTLLIHPRAMIDNGFFAAWLGCLSAFSLLLTEMRDESPEHS</sequence>
<proteinExistence type="predicted"/>
<feature type="transmembrane region" description="Helical" evidence="1">
    <location>
        <begin position="212"/>
        <end position="234"/>
    </location>
</feature>
<organism evidence="2 3">
    <name type="scientific">Discostella pseudostelligera</name>
    <dbReference type="NCBI Taxonomy" id="259834"/>
    <lineage>
        <taxon>Eukaryota</taxon>
        <taxon>Sar</taxon>
        <taxon>Stramenopiles</taxon>
        <taxon>Ochrophyta</taxon>
        <taxon>Bacillariophyta</taxon>
        <taxon>Coscinodiscophyceae</taxon>
        <taxon>Thalassiosirophycidae</taxon>
        <taxon>Stephanodiscales</taxon>
        <taxon>Stephanodiscaceae</taxon>
        <taxon>Discostella</taxon>
    </lineage>
</organism>
<feature type="transmembrane region" description="Helical" evidence="1">
    <location>
        <begin position="181"/>
        <end position="200"/>
    </location>
</feature>
<reference evidence="2 3" key="1">
    <citation type="submission" date="2024-10" db="EMBL/GenBank/DDBJ databases">
        <title>Updated reference genomes for cyclostephanoid diatoms.</title>
        <authorList>
            <person name="Roberts W.R."/>
            <person name="Alverson A.J."/>
        </authorList>
    </citation>
    <scope>NUCLEOTIDE SEQUENCE [LARGE SCALE GENOMIC DNA]</scope>
    <source>
        <strain evidence="2 3">AJA232-27</strain>
    </source>
</reference>
<keyword evidence="1" id="KW-1133">Transmembrane helix</keyword>
<gene>
    <name evidence="2" type="ORF">ACHAWU_006370</name>
</gene>
<keyword evidence="3" id="KW-1185">Reference proteome</keyword>
<dbReference type="AlphaFoldDB" id="A0ABD3N952"/>
<feature type="transmembrane region" description="Helical" evidence="1">
    <location>
        <begin position="21"/>
        <end position="39"/>
    </location>
</feature>
<feature type="transmembrane region" description="Helical" evidence="1">
    <location>
        <begin position="45"/>
        <end position="67"/>
    </location>
</feature>
<feature type="transmembrane region" description="Helical" evidence="1">
    <location>
        <begin position="87"/>
        <end position="105"/>
    </location>
</feature>
<keyword evidence="1" id="KW-0812">Transmembrane</keyword>
<dbReference type="PROSITE" id="PS51257">
    <property type="entry name" value="PROKAR_LIPOPROTEIN"/>
    <property type="match status" value="1"/>
</dbReference>
<keyword evidence="1" id="KW-0472">Membrane</keyword>
<evidence type="ECO:0000256" key="1">
    <source>
        <dbReference type="SAM" id="Phobius"/>
    </source>
</evidence>
<evidence type="ECO:0000313" key="3">
    <source>
        <dbReference type="Proteomes" id="UP001530293"/>
    </source>
</evidence>
<comment type="caution">
    <text evidence="2">The sequence shown here is derived from an EMBL/GenBank/DDBJ whole genome shotgun (WGS) entry which is preliminary data.</text>
</comment>
<feature type="transmembrane region" description="Helical" evidence="1">
    <location>
        <begin position="271"/>
        <end position="288"/>
    </location>
</feature>
<accession>A0ABD3N952</accession>
<protein>
    <submittedName>
        <fullName evidence="2">Uncharacterized protein</fullName>
    </submittedName>
</protein>
<dbReference type="Proteomes" id="UP001530293">
    <property type="component" value="Unassembled WGS sequence"/>
</dbReference>
<evidence type="ECO:0000313" key="2">
    <source>
        <dbReference type="EMBL" id="KAL3770811.1"/>
    </source>
</evidence>